<dbReference type="RefSeq" id="WP_135879011.1">
    <property type="nucleotide sequence ID" value="NZ_SRSO01000047.1"/>
</dbReference>
<keyword evidence="1" id="KW-1133">Transmembrane helix</keyword>
<evidence type="ECO:0000313" key="2">
    <source>
        <dbReference type="EMBL" id="TGV00339.1"/>
    </source>
</evidence>
<gene>
    <name evidence="2" type="ORF">EM932_20145</name>
</gene>
<organism evidence="2 3">
    <name type="scientific">Flavivirga rizhaonensis</name>
    <dbReference type="NCBI Taxonomy" id="2559571"/>
    <lineage>
        <taxon>Bacteria</taxon>
        <taxon>Pseudomonadati</taxon>
        <taxon>Bacteroidota</taxon>
        <taxon>Flavobacteriia</taxon>
        <taxon>Flavobacteriales</taxon>
        <taxon>Flavobacteriaceae</taxon>
        <taxon>Flavivirga</taxon>
    </lineage>
</organism>
<dbReference type="EMBL" id="SRSO01000047">
    <property type="protein sequence ID" value="TGV00339.1"/>
    <property type="molecule type" value="Genomic_DNA"/>
</dbReference>
<sequence>MILVSVLSITPIPFIVISGLILFVFLVYYFSKKQIILRKLSKTRHRAISSLKANEFVKVHGKALHVKDPLIAPLSKRKCVFYTMRIEKKVSSGKSSYWKTIVDEEKTQDFFLEHNGSYVIIRPKSSPKNYKSFLVKDKKANSGVFNDPTSEFKELLRTYNIDSEGFFGLNKRLRYEEGIIEIGEKLTVAGIAKWKILNEPIPEYAYSKIVELISNEKEKIIITDHPNALKESRIRL</sequence>
<accession>A0A4S1DR50</accession>
<name>A0A4S1DR50_9FLAO</name>
<feature type="transmembrane region" description="Helical" evidence="1">
    <location>
        <begin position="12"/>
        <end position="30"/>
    </location>
</feature>
<evidence type="ECO:0000256" key="1">
    <source>
        <dbReference type="SAM" id="Phobius"/>
    </source>
</evidence>
<keyword evidence="1" id="KW-0812">Transmembrane</keyword>
<protein>
    <submittedName>
        <fullName evidence="2">Uncharacterized protein</fullName>
    </submittedName>
</protein>
<dbReference type="AlphaFoldDB" id="A0A4S1DR50"/>
<comment type="caution">
    <text evidence="2">The sequence shown here is derived from an EMBL/GenBank/DDBJ whole genome shotgun (WGS) entry which is preliminary data.</text>
</comment>
<reference evidence="2 3" key="1">
    <citation type="submission" date="2019-04" db="EMBL/GenBank/DDBJ databases">
        <authorList>
            <person name="Liu A."/>
        </authorList>
    </citation>
    <scope>NUCLEOTIDE SEQUENCE [LARGE SCALE GENOMIC DNA]</scope>
    <source>
        <strain evidence="2 3">RZ03</strain>
    </source>
</reference>
<dbReference type="Proteomes" id="UP000307602">
    <property type="component" value="Unassembled WGS sequence"/>
</dbReference>
<keyword evidence="3" id="KW-1185">Reference proteome</keyword>
<proteinExistence type="predicted"/>
<evidence type="ECO:0000313" key="3">
    <source>
        <dbReference type="Proteomes" id="UP000307602"/>
    </source>
</evidence>
<keyword evidence="1" id="KW-0472">Membrane</keyword>
<dbReference type="OrthoDB" id="1116096at2"/>